<feature type="domain" description="DUF234" evidence="3">
    <location>
        <begin position="251"/>
        <end position="341"/>
    </location>
</feature>
<dbReference type="InterPro" id="IPR027417">
    <property type="entry name" value="P-loop_NTPase"/>
</dbReference>
<keyword evidence="5" id="KW-1185">Reference proteome</keyword>
<dbReference type="SUPFAM" id="SSF46785">
    <property type="entry name" value="Winged helix' DNA-binding domain"/>
    <property type="match status" value="1"/>
</dbReference>
<feature type="domain" description="ATPase" evidence="2">
    <location>
        <begin position="8"/>
        <end position="144"/>
    </location>
</feature>
<sequence>MDENLKEFRSKIAEFFKDEIVARSNLDWIELFKYVGNKGKVVLIIDELPYLVESYKAFPSLLQKAWDLYLQHSKVKLVLIGSSVSMMEKLLGRKSPLYGRRTMQIKLHPLKYFHVKEFFPKYSEEDAIRVYGVVDGIPLYLKQFTDELSFWDNIRYNFLRKESFLYTEAEFLLRQEFREPRRYFSILKAISMGNTKFGEIVNATSLDKSTVSKYLDNLEEIHVVRKLYPAFEPEKRRNLRYEITDNYFKFWFRFIYPNRELIERELEEEALGKIREGFDHYMGGVFEEVARDFLWSKFRFDAGGPWWRKEEEIDFVGVKGNTAYFFEVKWSRLKVSEVHKILESLEEKAEKVNVKAKEKKFGVVAKEFKRKEGLMFDLKDMFNQNLY</sequence>
<dbReference type="SUPFAM" id="SSF52540">
    <property type="entry name" value="P-loop containing nucleoside triphosphate hydrolases"/>
    <property type="match status" value="1"/>
</dbReference>
<dbReference type="InterPro" id="IPR004256">
    <property type="entry name" value="DUF234"/>
</dbReference>
<dbReference type="InterPro" id="IPR001845">
    <property type="entry name" value="HTH_ArsR_DNA-bd_dom"/>
</dbReference>
<dbReference type="PANTHER" id="PTHR34704:SF1">
    <property type="entry name" value="ATPASE"/>
    <property type="match status" value="1"/>
</dbReference>
<comment type="caution">
    <text evidence="4">The sequence shown here is derived from an EMBL/GenBank/DDBJ whole genome shotgun (WGS) entry which is preliminary data.</text>
</comment>
<dbReference type="Pfam" id="PF03008">
    <property type="entry name" value="DUF234"/>
    <property type="match status" value="1"/>
</dbReference>
<protein>
    <submittedName>
        <fullName evidence="4">ATP-binding protein</fullName>
    </submittedName>
</protein>
<gene>
    <name evidence="4" type="ORF">P8X34_02355</name>
</gene>
<dbReference type="InterPro" id="IPR011579">
    <property type="entry name" value="ATPase_dom"/>
</dbReference>
<dbReference type="Proteomes" id="UP001571980">
    <property type="component" value="Unassembled WGS sequence"/>
</dbReference>
<dbReference type="Gene3D" id="3.40.50.300">
    <property type="entry name" value="P-loop containing nucleotide triphosphate hydrolases"/>
    <property type="match status" value="1"/>
</dbReference>
<evidence type="ECO:0000259" key="2">
    <source>
        <dbReference type="Pfam" id="PF01637"/>
    </source>
</evidence>
<feature type="domain" description="HTH arsR-type" evidence="1">
    <location>
        <begin position="186"/>
        <end position="224"/>
    </location>
</feature>
<reference evidence="4 5" key="1">
    <citation type="submission" date="2023-03" db="EMBL/GenBank/DDBJ databases">
        <title>Speciation in Pyrococcus: adaptation to high temperature as a mechanism.</title>
        <authorList>
            <person name="Gu J."/>
        </authorList>
    </citation>
    <scope>NUCLEOTIDE SEQUENCE [LARGE SCALE GENOMIC DNA]</scope>
    <source>
        <strain evidence="4 5">LMOA34</strain>
    </source>
</reference>
<dbReference type="InterPro" id="IPR036388">
    <property type="entry name" value="WH-like_DNA-bd_sf"/>
</dbReference>
<dbReference type="PANTHER" id="PTHR34704">
    <property type="entry name" value="ATPASE"/>
    <property type="match status" value="1"/>
</dbReference>
<dbReference type="InterPro" id="IPR036390">
    <property type="entry name" value="WH_DNA-bd_sf"/>
</dbReference>
<proteinExistence type="predicted"/>
<organism evidence="4 5">
    <name type="scientific">Pyrococcus kukulkanii</name>
    <dbReference type="NCBI Taxonomy" id="1609559"/>
    <lineage>
        <taxon>Archaea</taxon>
        <taxon>Methanobacteriati</taxon>
        <taxon>Methanobacteriota</taxon>
        <taxon>Thermococci</taxon>
        <taxon>Thermococcales</taxon>
        <taxon>Thermococcaceae</taxon>
        <taxon>Pyrococcus</taxon>
    </lineage>
</organism>
<evidence type="ECO:0000259" key="3">
    <source>
        <dbReference type="Pfam" id="PF03008"/>
    </source>
</evidence>
<accession>A0ABV4T1K1</accession>
<keyword evidence="4" id="KW-0547">Nucleotide-binding</keyword>
<keyword evidence="4" id="KW-0067">ATP-binding</keyword>
<evidence type="ECO:0000313" key="5">
    <source>
        <dbReference type="Proteomes" id="UP001571980"/>
    </source>
</evidence>
<evidence type="ECO:0000259" key="1">
    <source>
        <dbReference type="Pfam" id="PF01022"/>
    </source>
</evidence>
<dbReference type="GO" id="GO:0005524">
    <property type="term" value="F:ATP binding"/>
    <property type="evidence" value="ECO:0007669"/>
    <property type="project" value="UniProtKB-KW"/>
</dbReference>
<dbReference type="SUPFAM" id="SSF52980">
    <property type="entry name" value="Restriction endonuclease-like"/>
    <property type="match status" value="1"/>
</dbReference>
<dbReference type="EMBL" id="JARRIG010000001">
    <property type="protein sequence ID" value="MFA4803595.1"/>
    <property type="molecule type" value="Genomic_DNA"/>
</dbReference>
<dbReference type="InterPro" id="IPR011335">
    <property type="entry name" value="Restrct_endonuc-II-like"/>
</dbReference>
<name>A0ABV4T1K1_9EURY</name>
<dbReference type="Pfam" id="PF01637">
    <property type="entry name" value="ATPase_2"/>
    <property type="match status" value="1"/>
</dbReference>
<evidence type="ECO:0000313" key="4">
    <source>
        <dbReference type="EMBL" id="MFA4803595.1"/>
    </source>
</evidence>
<dbReference type="Pfam" id="PF01022">
    <property type="entry name" value="HTH_5"/>
    <property type="match status" value="1"/>
</dbReference>
<dbReference type="Gene3D" id="1.10.10.10">
    <property type="entry name" value="Winged helix-like DNA-binding domain superfamily/Winged helix DNA-binding domain"/>
    <property type="match status" value="1"/>
</dbReference>